<feature type="compositionally biased region" description="Low complexity" evidence="1">
    <location>
        <begin position="53"/>
        <end position="70"/>
    </location>
</feature>
<reference evidence="3" key="1">
    <citation type="journal article" date="2023" name="Mol. Phylogenet. Evol.">
        <title>Genome-scale phylogeny and comparative genomics of the fungal order Sordariales.</title>
        <authorList>
            <person name="Hensen N."/>
            <person name="Bonometti L."/>
            <person name="Westerberg I."/>
            <person name="Brannstrom I.O."/>
            <person name="Guillou S."/>
            <person name="Cros-Aarteil S."/>
            <person name="Calhoun S."/>
            <person name="Haridas S."/>
            <person name="Kuo A."/>
            <person name="Mondo S."/>
            <person name="Pangilinan J."/>
            <person name="Riley R."/>
            <person name="LaButti K."/>
            <person name="Andreopoulos B."/>
            <person name="Lipzen A."/>
            <person name="Chen C."/>
            <person name="Yan M."/>
            <person name="Daum C."/>
            <person name="Ng V."/>
            <person name="Clum A."/>
            <person name="Steindorff A."/>
            <person name="Ohm R.A."/>
            <person name="Martin F."/>
            <person name="Silar P."/>
            <person name="Natvig D.O."/>
            <person name="Lalanne C."/>
            <person name="Gautier V."/>
            <person name="Ament-Velasquez S.L."/>
            <person name="Kruys A."/>
            <person name="Hutchinson M.I."/>
            <person name="Powell A.J."/>
            <person name="Barry K."/>
            <person name="Miller A.N."/>
            <person name="Grigoriev I.V."/>
            <person name="Debuchy R."/>
            <person name="Gladieux P."/>
            <person name="Hiltunen Thoren M."/>
            <person name="Johannesson H."/>
        </authorList>
    </citation>
    <scope>NUCLEOTIDE SEQUENCE</scope>
    <source>
        <strain evidence="3">CBS 538.74</strain>
    </source>
</reference>
<evidence type="ECO:0000256" key="1">
    <source>
        <dbReference type="SAM" id="MobiDB-lite"/>
    </source>
</evidence>
<feature type="signal peptide" evidence="2">
    <location>
        <begin position="1"/>
        <end position="31"/>
    </location>
</feature>
<keyword evidence="2" id="KW-0732">Signal</keyword>
<evidence type="ECO:0000313" key="3">
    <source>
        <dbReference type="EMBL" id="KAK4155800.1"/>
    </source>
</evidence>
<dbReference type="PANTHER" id="PTHR40020:SF1">
    <property type="entry name" value="CYTOCHROME C OXIDASE ASSEMBLY FACTOR 2"/>
    <property type="match status" value="1"/>
</dbReference>
<protein>
    <submittedName>
        <fullName evidence="3">Uncharacterized protein</fullName>
    </submittedName>
</protein>
<dbReference type="AlphaFoldDB" id="A0AAN6VR10"/>
<sequence>MPPPHLHPRSRMTSSLFATTVVASFLVVALPHLLPCPAPQRRTYYADDGGVMPSSPGAADAADSTTTTGVRRTRVRRVRRVVVEEGQGRGGGEEEEENGGGVGIVEFRPGAGAGAGAGAGEGDGIAGRRRVRGEKRECPVPKPGGILGEWLGFNATTGKGEGERKTRPDR</sequence>
<accession>A0AAN6VR10</accession>
<dbReference type="EMBL" id="MU856880">
    <property type="protein sequence ID" value="KAK4155800.1"/>
    <property type="molecule type" value="Genomic_DNA"/>
</dbReference>
<comment type="caution">
    <text evidence="3">The sequence shown here is derived from an EMBL/GenBank/DDBJ whole genome shotgun (WGS) entry which is preliminary data.</text>
</comment>
<reference evidence="3" key="2">
    <citation type="submission" date="2023-05" db="EMBL/GenBank/DDBJ databases">
        <authorList>
            <consortium name="Lawrence Berkeley National Laboratory"/>
            <person name="Steindorff A."/>
            <person name="Hensen N."/>
            <person name="Bonometti L."/>
            <person name="Westerberg I."/>
            <person name="Brannstrom I.O."/>
            <person name="Guillou S."/>
            <person name="Cros-Aarteil S."/>
            <person name="Calhoun S."/>
            <person name="Haridas S."/>
            <person name="Kuo A."/>
            <person name="Mondo S."/>
            <person name="Pangilinan J."/>
            <person name="Riley R."/>
            <person name="Labutti K."/>
            <person name="Andreopoulos B."/>
            <person name="Lipzen A."/>
            <person name="Chen C."/>
            <person name="Yanf M."/>
            <person name="Daum C."/>
            <person name="Ng V."/>
            <person name="Clum A."/>
            <person name="Ohm R."/>
            <person name="Martin F."/>
            <person name="Silar P."/>
            <person name="Natvig D."/>
            <person name="Lalanne C."/>
            <person name="Gautier V."/>
            <person name="Ament-Velasquez S.L."/>
            <person name="Kruys A."/>
            <person name="Hutchinson M.I."/>
            <person name="Powell A.J."/>
            <person name="Barry K."/>
            <person name="Miller A.N."/>
            <person name="Grigoriev I.V."/>
            <person name="Debuchy R."/>
            <person name="Gladieux P."/>
            <person name="Thoren M.H."/>
            <person name="Johannesson H."/>
        </authorList>
    </citation>
    <scope>NUCLEOTIDE SEQUENCE</scope>
    <source>
        <strain evidence="3">CBS 538.74</strain>
    </source>
</reference>
<feature type="chain" id="PRO_5043017341" evidence="2">
    <location>
        <begin position="32"/>
        <end position="170"/>
    </location>
</feature>
<dbReference type="Proteomes" id="UP001302745">
    <property type="component" value="Unassembled WGS sequence"/>
</dbReference>
<evidence type="ECO:0000313" key="4">
    <source>
        <dbReference type="Proteomes" id="UP001302745"/>
    </source>
</evidence>
<gene>
    <name evidence="3" type="ORF">C8A00DRAFT_41635</name>
</gene>
<organism evidence="3 4">
    <name type="scientific">Chaetomidium leptoderma</name>
    <dbReference type="NCBI Taxonomy" id="669021"/>
    <lineage>
        <taxon>Eukaryota</taxon>
        <taxon>Fungi</taxon>
        <taxon>Dikarya</taxon>
        <taxon>Ascomycota</taxon>
        <taxon>Pezizomycotina</taxon>
        <taxon>Sordariomycetes</taxon>
        <taxon>Sordariomycetidae</taxon>
        <taxon>Sordariales</taxon>
        <taxon>Chaetomiaceae</taxon>
        <taxon>Chaetomidium</taxon>
    </lineage>
</organism>
<dbReference type="PANTHER" id="PTHR40020">
    <property type="entry name" value="CYTOCHROME C OXIDASE ASSEMBLY FACTOR 2"/>
    <property type="match status" value="1"/>
</dbReference>
<feature type="region of interest" description="Disordered" evidence="1">
    <location>
        <begin position="47"/>
        <end position="170"/>
    </location>
</feature>
<feature type="compositionally biased region" description="Gly residues" evidence="1">
    <location>
        <begin position="111"/>
        <end position="125"/>
    </location>
</feature>
<dbReference type="GO" id="GO:0033617">
    <property type="term" value="P:mitochondrial respiratory chain complex IV assembly"/>
    <property type="evidence" value="ECO:0007669"/>
    <property type="project" value="TreeGrafter"/>
</dbReference>
<proteinExistence type="predicted"/>
<keyword evidence="4" id="KW-1185">Reference proteome</keyword>
<feature type="compositionally biased region" description="Basic residues" evidence="1">
    <location>
        <begin position="71"/>
        <end position="80"/>
    </location>
</feature>
<evidence type="ECO:0000256" key="2">
    <source>
        <dbReference type="SAM" id="SignalP"/>
    </source>
</evidence>
<name>A0AAN6VR10_9PEZI</name>
<feature type="compositionally biased region" description="Basic and acidic residues" evidence="1">
    <location>
        <begin position="160"/>
        <end position="170"/>
    </location>
</feature>
<dbReference type="GO" id="GO:0005759">
    <property type="term" value="C:mitochondrial matrix"/>
    <property type="evidence" value="ECO:0007669"/>
    <property type="project" value="TreeGrafter"/>
</dbReference>